<evidence type="ECO:0000256" key="4">
    <source>
        <dbReference type="ARBA" id="ARBA00022630"/>
    </source>
</evidence>
<keyword evidence="5" id="KW-0808">Transferase</keyword>
<keyword evidence="6" id="KW-0479">Metal-binding</keyword>
<dbReference type="Proteomes" id="UP000578352">
    <property type="component" value="Unassembled WGS sequence"/>
</dbReference>
<keyword evidence="4" id="KW-0285">Flavoprotein</keyword>
<sequence length="252" mass="25860">MRFLETVMGIPMSIDIRDAAEDVAAAAAERAFRVLRDADERFSAYRPDSELSRVNARGGDASGASEDFAEVVGLGSAMADASGGAFRIRRPDGTWDLDGVVKGWAADRAARSLAVSGLRDFCLNAGGDVAVSGSPGEGRPWNVGVRSPDSAAEVLAVLEVRDGGVATSGAYERGAHIVDGRTDAAATGLRSATVVARDLTTADLLATAVFALGEDGIRWAIGNGARGVLAVDASGRLRGLGELAFAGAGQPR</sequence>
<evidence type="ECO:0000256" key="1">
    <source>
        <dbReference type="ARBA" id="ARBA00001946"/>
    </source>
</evidence>
<comment type="caution">
    <text evidence="11">The sequence shown here is derived from an EMBL/GenBank/DDBJ whole genome shotgun (WGS) entry which is preliminary data.</text>
</comment>
<evidence type="ECO:0000256" key="10">
    <source>
        <dbReference type="ARBA" id="ARBA00048540"/>
    </source>
</evidence>
<evidence type="ECO:0000256" key="9">
    <source>
        <dbReference type="ARBA" id="ARBA00031306"/>
    </source>
</evidence>
<evidence type="ECO:0000256" key="7">
    <source>
        <dbReference type="ARBA" id="ARBA00022827"/>
    </source>
</evidence>
<evidence type="ECO:0000256" key="5">
    <source>
        <dbReference type="ARBA" id="ARBA00022679"/>
    </source>
</evidence>
<dbReference type="PANTHER" id="PTHR30040">
    <property type="entry name" value="THIAMINE BIOSYNTHESIS LIPOPROTEIN APBE"/>
    <property type="match status" value="1"/>
</dbReference>
<evidence type="ECO:0000256" key="2">
    <source>
        <dbReference type="ARBA" id="ARBA00011955"/>
    </source>
</evidence>
<dbReference type="GO" id="GO:0046872">
    <property type="term" value="F:metal ion binding"/>
    <property type="evidence" value="ECO:0007669"/>
    <property type="project" value="UniProtKB-KW"/>
</dbReference>
<proteinExistence type="predicted"/>
<dbReference type="RefSeq" id="WP_179604887.1">
    <property type="nucleotide sequence ID" value="NZ_BAABEH010000001.1"/>
</dbReference>
<keyword evidence="8" id="KW-0460">Magnesium</keyword>
<dbReference type="EC" id="2.7.1.180" evidence="2"/>
<dbReference type="SUPFAM" id="SSF143631">
    <property type="entry name" value="ApbE-like"/>
    <property type="match status" value="1"/>
</dbReference>
<dbReference type="GO" id="GO:0016740">
    <property type="term" value="F:transferase activity"/>
    <property type="evidence" value="ECO:0007669"/>
    <property type="project" value="UniProtKB-KW"/>
</dbReference>
<dbReference type="EMBL" id="JACCFL010000001">
    <property type="protein sequence ID" value="NYJ22891.1"/>
    <property type="molecule type" value="Genomic_DNA"/>
</dbReference>
<evidence type="ECO:0000256" key="3">
    <source>
        <dbReference type="ARBA" id="ARBA00016337"/>
    </source>
</evidence>
<comment type="cofactor">
    <cofactor evidence="1">
        <name>Mg(2+)</name>
        <dbReference type="ChEBI" id="CHEBI:18420"/>
    </cofactor>
</comment>
<comment type="catalytic activity">
    <reaction evidence="10">
        <text>L-threonyl-[protein] + FAD = FMN-L-threonyl-[protein] + AMP + H(+)</text>
        <dbReference type="Rhea" id="RHEA:36847"/>
        <dbReference type="Rhea" id="RHEA-COMP:11060"/>
        <dbReference type="Rhea" id="RHEA-COMP:11061"/>
        <dbReference type="ChEBI" id="CHEBI:15378"/>
        <dbReference type="ChEBI" id="CHEBI:30013"/>
        <dbReference type="ChEBI" id="CHEBI:57692"/>
        <dbReference type="ChEBI" id="CHEBI:74257"/>
        <dbReference type="ChEBI" id="CHEBI:456215"/>
        <dbReference type="EC" id="2.7.1.180"/>
    </reaction>
</comment>
<gene>
    <name evidence="11" type="ORF">HNR13_001178</name>
</gene>
<dbReference type="Pfam" id="PF02424">
    <property type="entry name" value="ApbE"/>
    <property type="match status" value="2"/>
</dbReference>
<evidence type="ECO:0000313" key="12">
    <source>
        <dbReference type="Proteomes" id="UP000578352"/>
    </source>
</evidence>
<name>A0A853CTX3_9MICO</name>
<accession>A0A853CTX3</accession>
<protein>
    <recommendedName>
        <fullName evidence="3">FAD:protein FMN transferase</fullName>
        <ecNumber evidence="2">2.7.1.180</ecNumber>
    </recommendedName>
    <alternativeName>
        <fullName evidence="9">Flavin transferase</fullName>
    </alternativeName>
</protein>
<dbReference type="InterPro" id="IPR024932">
    <property type="entry name" value="ApbE"/>
</dbReference>
<evidence type="ECO:0000313" key="11">
    <source>
        <dbReference type="EMBL" id="NYJ22891.1"/>
    </source>
</evidence>
<dbReference type="Gene3D" id="3.10.520.10">
    <property type="entry name" value="ApbE-like domains"/>
    <property type="match status" value="2"/>
</dbReference>
<keyword evidence="11" id="KW-0449">Lipoprotein</keyword>
<keyword evidence="7" id="KW-0274">FAD</keyword>
<dbReference type="AlphaFoldDB" id="A0A853CTX3"/>
<dbReference type="PANTHER" id="PTHR30040:SF2">
    <property type="entry name" value="FAD:PROTEIN FMN TRANSFERASE"/>
    <property type="match status" value="1"/>
</dbReference>
<dbReference type="InterPro" id="IPR003374">
    <property type="entry name" value="ApbE-like_sf"/>
</dbReference>
<evidence type="ECO:0000256" key="8">
    <source>
        <dbReference type="ARBA" id="ARBA00022842"/>
    </source>
</evidence>
<reference evidence="11 12" key="1">
    <citation type="submission" date="2020-07" db="EMBL/GenBank/DDBJ databases">
        <title>Sequencing the genomes of 1000 actinobacteria strains.</title>
        <authorList>
            <person name="Klenk H.-P."/>
        </authorList>
    </citation>
    <scope>NUCLEOTIDE SEQUENCE [LARGE SCALE GENOMIC DNA]</scope>
    <source>
        <strain evidence="11 12">DSM 15165</strain>
    </source>
</reference>
<evidence type="ECO:0000256" key="6">
    <source>
        <dbReference type="ARBA" id="ARBA00022723"/>
    </source>
</evidence>
<organism evidence="11 12">
    <name type="scientific">Leifsonia shinshuensis</name>
    <dbReference type="NCBI Taxonomy" id="150026"/>
    <lineage>
        <taxon>Bacteria</taxon>
        <taxon>Bacillati</taxon>
        <taxon>Actinomycetota</taxon>
        <taxon>Actinomycetes</taxon>
        <taxon>Micrococcales</taxon>
        <taxon>Microbacteriaceae</taxon>
        <taxon>Leifsonia</taxon>
    </lineage>
</organism>